<dbReference type="Pfam" id="PF03126">
    <property type="entry name" value="Plus-3"/>
    <property type="match status" value="1"/>
</dbReference>
<evidence type="ECO:0000313" key="4">
    <source>
        <dbReference type="EMBL" id="PHT63657.1"/>
    </source>
</evidence>
<feature type="domain" description="DM2" evidence="3">
    <location>
        <begin position="82"/>
        <end position="162"/>
    </location>
</feature>
<accession>A0A2G2Y1N0</accession>
<comment type="caution">
    <text evidence="4">The sequence shown here is derived from an EMBL/GenBank/DDBJ whole genome shotgun (WGS) entry which is preliminary data.</text>
</comment>
<dbReference type="InterPro" id="IPR003121">
    <property type="entry name" value="SWIB_MDM2_domain"/>
</dbReference>
<dbReference type="SUPFAM" id="SSF159042">
    <property type="entry name" value="Plus3-like"/>
    <property type="match status" value="1"/>
</dbReference>
<protein>
    <submittedName>
        <fullName evidence="4">Uncharacterized protein</fullName>
    </submittedName>
</protein>
<dbReference type="CDD" id="cd10567">
    <property type="entry name" value="SWIB-MDM2_like"/>
    <property type="match status" value="1"/>
</dbReference>
<evidence type="ECO:0000256" key="1">
    <source>
        <dbReference type="SAM" id="MobiDB-lite"/>
    </source>
</evidence>
<name>A0A2G2Y1N0_CAPAN</name>
<dbReference type="EMBL" id="AYRZ02000026">
    <property type="protein sequence ID" value="PHT63657.1"/>
    <property type="molecule type" value="Genomic_DNA"/>
</dbReference>
<dbReference type="PROSITE" id="PS51360">
    <property type="entry name" value="PLUS3"/>
    <property type="match status" value="1"/>
</dbReference>
<evidence type="ECO:0000259" key="3">
    <source>
        <dbReference type="PROSITE" id="PS51925"/>
    </source>
</evidence>
<dbReference type="AlphaFoldDB" id="A0A2G2Y1N0"/>
<dbReference type="Gramene" id="PHT63657">
    <property type="protein sequence ID" value="PHT63657"/>
    <property type="gene ID" value="T459_32479"/>
</dbReference>
<feature type="region of interest" description="Disordered" evidence="1">
    <location>
        <begin position="23"/>
        <end position="80"/>
    </location>
</feature>
<evidence type="ECO:0000259" key="2">
    <source>
        <dbReference type="PROSITE" id="PS51360"/>
    </source>
</evidence>
<reference evidence="4 5" key="2">
    <citation type="journal article" date="2017" name="Genome Biol.">
        <title>New reference genome sequences of hot pepper reveal the massive evolution of plant disease-resistance genes by retroduplication.</title>
        <authorList>
            <person name="Kim S."/>
            <person name="Park J."/>
            <person name="Yeom S.I."/>
            <person name="Kim Y.M."/>
            <person name="Seo E."/>
            <person name="Kim K.T."/>
            <person name="Kim M.S."/>
            <person name="Lee J.M."/>
            <person name="Cheong K."/>
            <person name="Shin H.S."/>
            <person name="Kim S.B."/>
            <person name="Han K."/>
            <person name="Lee J."/>
            <person name="Park M."/>
            <person name="Lee H.A."/>
            <person name="Lee H.Y."/>
            <person name="Lee Y."/>
            <person name="Oh S."/>
            <person name="Lee J.H."/>
            <person name="Choi E."/>
            <person name="Choi E."/>
            <person name="Lee S.E."/>
            <person name="Jeon J."/>
            <person name="Kim H."/>
            <person name="Choi G."/>
            <person name="Song H."/>
            <person name="Lee J."/>
            <person name="Lee S.C."/>
            <person name="Kwon J.K."/>
            <person name="Lee H.Y."/>
            <person name="Koo N."/>
            <person name="Hong Y."/>
            <person name="Kim R.W."/>
            <person name="Kang W.H."/>
            <person name="Huh J.H."/>
            <person name="Kang B.C."/>
            <person name="Yang T.J."/>
            <person name="Lee Y.H."/>
            <person name="Bennetzen J.L."/>
            <person name="Choi D."/>
        </authorList>
    </citation>
    <scope>NUCLEOTIDE SEQUENCE [LARGE SCALE GENOMIC DNA]</scope>
    <source>
        <strain evidence="5">cv. CM334</strain>
    </source>
</reference>
<evidence type="ECO:0000313" key="5">
    <source>
        <dbReference type="Proteomes" id="UP000222542"/>
    </source>
</evidence>
<gene>
    <name evidence="4" type="ORF">T459_32479</name>
</gene>
<dbReference type="InterPro" id="IPR036885">
    <property type="entry name" value="SWIB_MDM2_dom_sf"/>
</dbReference>
<dbReference type="InterPro" id="IPR004343">
    <property type="entry name" value="Plus-3_dom"/>
</dbReference>
<keyword evidence="5" id="KW-1185">Reference proteome</keyword>
<feature type="domain" description="Plus3" evidence="2">
    <location>
        <begin position="216"/>
        <end position="275"/>
    </location>
</feature>
<dbReference type="PROSITE" id="PS51925">
    <property type="entry name" value="SWIB_MDM2"/>
    <property type="match status" value="1"/>
</dbReference>
<dbReference type="GO" id="GO:0003677">
    <property type="term" value="F:DNA binding"/>
    <property type="evidence" value="ECO:0007669"/>
    <property type="project" value="InterPro"/>
</dbReference>
<dbReference type="Proteomes" id="UP000222542">
    <property type="component" value="Unassembled WGS sequence"/>
</dbReference>
<organism evidence="4 5">
    <name type="scientific">Capsicum annuum</name>
    <name type="common">Capsicum pepper</name>
    <dbReference type="NCBI Taxonomy" id="4072"/>
    <lineage>
        <taxon>Eukaryota</taxon>
        <taxon>Viridiplantae</taxon>
        <taxon>Streptophyta</taxon>
        <taxon>Embryophyta</taxon>
        <taxon>Tracheophyta</taxon>
        <taxon>Spermatophyta</taxon>
        <taxon>Magnoliopsida</taxon>
        <taxon>eudicotyledons</taxon>
        <taxon>Gunneridae</taxon>
        <taxon>Pentapetalae</taxon>
        <taxon>asterids</taxon>
        <taxon>lamiids</taxon>
        <taxon>Solanales</taxon>
        <taxon>Solanaceae</taxon>
        <taxon>Solanoideae</taxon>
        <taxon>Capsiceae</taxon>
        <taxon>Capsicum</taxon>
    </lineage>
</organism>
<dbReference type="Pfam" id="PF02201">
    <property type="entry name" value="SWIB"/>
    <property type="match status" value="1"/>
</dbReference>
<dbReference type="InterPro" id="IPR036128">
    <property type="entry name" value="Plus3-like_sf"/>
</dbReference>
<dbReference type="Gene3D" id="3.90.70.200">
    <property type="entry name" value="Plus-3 domain"/>
    <property type="match status" value="1"/>
</dbReference>
<sequence length="275" mass="31771">MEKEGFDKNRLLKRLHDGKAQLDKEKLGLISSTSDKHSEEEDEQLASDNGEFSDGEPPKKRFKKKRSTTKKTRRGNSNKREFVGWGSKPLIEFLQLIGEDTTERLSEYAVSEKVTDYIKEHNLIHPVEETMILCDVHLEALFGKKVVKKQRMLSLLKSHFHKDEEQLQNDELDQDLEDDTELLVSPKTEKKVERNKISSFWSSIWYSAAAQSQYAALIPENIKLVYLKKSLVEEMIKQPESIETKIVGSFVRVQLHPGKRNSDHELVQITGCFNK</sequence>
<reference evidence="4 5" key="1">
    <citation type="journal article" date="2014" name="Nat. Genet.">
        <title>Genome sequence of the hot pepper provides insights into the evolution of pungency in Capsicum species.</title>
        <authorList>
            <person name="Kim S."/>
            <person name="Park M."/>
            <person name="Yeom S.I."/>
            <person name="Kim Y.M."/>
            <person name="Lee J.M."/>
            <person name="Lee H.A."/>
            <person name="Seo E."/>
            <person name="Choi J."/>
            <person name="Cheong K."/>
            <person name="Kim K.T."/>
            <person name="Jung K."/>
            <person name="Lee G.W."/>
            <person name="Oh S.K."/>
            <person name="Bae C."/>
            <person name="Kim S.B."/>
            <person name="Lee H.Y."/>
            <person name="Kim S.Y."/>
            <person name="Kim M.S."/>
            <person name="Kang B.C."/>
            <person name="Jo Y.D."/>
            <person name="Yang H.B."/>
            <person name="Jeong H.J."/>
            <person name="Kang W.H."/>
            <person name="Kwon J.K."/>
            <person name="Shin C."/>
            <person name="Lim J.Y."/>
            <person name="Park J.H."/>
            <person name="Huh J.H."/>
            <person name="Kim J.S."/>
            <person name="Kim B.D."/>
            <person name="Cohen O."/>
            <person name="Paran I."/>
            <person name="Suh M.C."/>
            <person name="Lee S.B."/>
            <person name="Kim Y.K."/>
            <person name="Shin Y."/>
            <person name="Noh S.J."/>
            <person name="Park J."/>
            <person name="Seo Y.S."/>
            <person name="Kwon S.Y."/>
            <person name="Kim H.A."/>
            <person name="Park J.M."/>
            <person name="Kim H.J."/>
            <person name="Choi S.B."/>
            <person name="Bosland P.W."/>
            <person name="Reeves G."/>
            <person name="Jo S.H."/>
            <person name="Lee B.W."/>
            <person name="Cho H.T."/>
            <person name="Choi H.S."/>
            <person name="Lee M.S."/>
            <person name="Yu Y."/>
            <person name="Do Choi Y."/>
            <person name="Park B.S."/>
            <person name="van Deynze A."/>
            <person name="Ashrafi H."/>
            <person name="Hill T."/>
            <person name="Kim W.T."/>
            <person name="Pai H.S."/>
            <person name="Ahn H.K."/>
            <person name="Yeam I."/>
            <person name="Giovannoni J.J."/>
            <person name="Rose J.K."/>
            <person name="Sorensen I."/>
            <person name="Lee S.J."/>
            <person name="Kim R.W."/>
            <person name="Choi I.Y."/>
            <person name="Choi B.S."/>
            <person name="Lim J.S."/>
            <person name="Lee Y.H."/>
            <person name="Choi D."/>
        </authorList>
    </citation>
    <scope>NUCLEOTIDE SEQUENCE [LARGE SCALE GENOMIC DNA]</scope>
    <source>
        <strain evidence="5">cv. CM334</strain>
    </source>
</reference>
<feature type="compositionally biased region" description="Basic residues" evidence="1">
    <location>
        <begin position="60"/>
        <end position="77"/>
    </location>
</feature>
<dbReference type="InterPro" id="IPR045894">
    <property type="entry name" value="At5g08430-like"/>
</dbReference>
<dbReference type="STRING" id="4072.A0A2G2Y1N0"/>
<dbReference type="PANTHER" id="PTHR46851:SF15">
    <property type="entry name" value="ZINC FINGER CCCH DOMAIN-CONTAINING PROTEIN 19-LIKE ISOFORM X1"/>
    <property type="match status" value="1"/>
</dbReference>
<dbReference type="PANTHER" id="PTHR46851">
    <property type="entry name" value="OS01G0884500 PROTEIN"/>
    <property type="match status" value="1"/>
</dbReference>
<proteinExistence type="predicted"/>
<dbReference type="Gene3D" id="1.10.245.10">
    <property type="entry name" value="SWIB/MDM2 domain"/>
    <property type="match status" value="1"/>
</dbReference>
<dbReference type="SUPFAM" id="SSF47592">
    <property type="entry name" value="SWIB/MDM2 domain"/>
    <property type="match status" value="1"/>
</dbReference>